<sequence>MYYKLRMNILIVDDRKNVLHSLKRLILLKFPESKLTLAESGEEAMSLISEGPSFGLIMTDYKMANINGLEVLAHAHGIHADTVRVLLTGYPNDEGIIAAIANDDINYILAKPWTQEQIVEILNQCAKDYQESKQIIAPASAGTDEQMASAEGSAHDSDHLAKASAIVSLIKEVAYHLTQSEIFLMKKHAVPAYSPKFLSLLWRADGISTSMFTKALKVDDKTAMTALVNLFADGLVRIESTPPSSSTSASDNEEGMFIYLTAKGKKIEESIDFMSVMIKNQVVNELIATEQVELSRLLEKIVTNLSMIKNATLAGKKSE</sequence>
<dbReference type="GO" id="GO:0000160">
    <property type="term" value="P:phosphorelay signal transduction system"/>
    <property type="evidence" value="ECO:0007669"/>
    <property type="project" value="InterPro"/>
</dbReference>
<dbReference type="InterPro" id="IPR050595">
    <property type="entry name" value="Bact_response_regulator"/>
</dbReference>
<dbReference type="InterPro" id="IPR001789">
    <property type="entry name" value="Sig_transdc_resp-reg_receiver"/>
</dbReference>
<keyword evidence="1" id="KW-0597">Phosphoprotein</keyword>
<evidence type="ECO:0000256" key="1">
    <source>
        <dbReference type="ARBA" id="ARBA00022553"/>
    </source>
</evidence>
<dbReference type="RefSeq" id="WP_027243116.1">
    <property type="nucleotide sequence ID" value="NZ_CP012508.1"/>
</dbReference>
<dbReference type="SUPFAM" id="SSF46785">
    <property type="entry name" value="Winged helix' DNA-binding domain"/>
    <property type="match status" value="1"/>
</dbReference>
<dbReference type="InterPro" id="IPR036390">
    <property type="entry name" value="WH_DNA-bd_sf"/>
</dbReference>
<dbReference type="PANTHER" id="PTHR44591">
    <property type="entry name" value="STRESS RESPONSE REGULATOR PROTEIN 1"/>
    <property type="match status" value="1"/>
</dbReference>
<dbReference type="Proteomes" id="UP000029558">
    <property type="component" value="Chromosome"/>
</dbReference>
<dbReference type="SUPFAM" id="SSF52172">
    <property type="entry name" value="CheY-like"/>
    <property type="match status" value="1"/>
</dbReference>
<reference evidence="2 3" key="1">
    <citation type="journal article" date="2014" name="Genome Announc.">
        <title>Comparative Genome Analysis of Two Isolates of the Fish Pathogen Piscirickettsia salmonis from Different Hosts Reveals Major Differences in Virulence-Associated Secretion Systems.</title>
        <authorList>
            <person name="Bohle H."/>
            <person name="Henriquez P."/>
            <person name="Grothusen H."/>
            <person name="Navas E."/>
            <person name="Sandoval A."/>
            <person name="Bustamante F."/>
            <person name="Bustos P."/>
            <person name="Mancilla M."/>
        </authorList>
    </citation>
    <scope>NUCLEOTIDE SEQUENCE [LARGE SCALE GENOMIC DNA]</scope>
    <source>
        <strain evidence="3">B1-32597</strain>
    </source>
</reference>
<accession>A0A1L6TE18</accession>
<evidence type="ECO:0000313" key="2">
    <source>
        <dbReference type="EMBL" id="ALB23678.1"/>
    </source>
</evidence>
<dbReference type="Gene3D" id="1.10.10.10">
    <property type="entry name" value="Winged helix-like DNA-binding domain superfamily/Winged helix DNA-binding domain"/>
    <property type="match status" value="1"/>
</dbReference>
<organism evidence="2 3">
    <name type="scientific">Piscirickettsia salmonis</name>
    <dbReference type="NCBI Taxonomy" id="1238"/>
    <lineage>
        <taxon>Bacteria</taxon>
        <taxon>Pseudomonadati</taxon>
        <taxon>Pseudomonadota</taxon>
        <taxon>Gammaproteobacteria</taxon>
        <taxon>Thiotrichales</taxon>
        <taxon>Piscirickettsiaceae</taxon>
        <taxon>Piscirickettsia</taxon>
    </lineage>
</organism>
<evidence type="ECO:0000313" key="3">
    <source>
        <dbReference type="Proteomes" id="UP000029558"/>
    </source>
</evidence>
<gene>
    <name evidence="2" type="ORF">KU39_2502</name>
</gene>
<dbReference type="PROSITE" id="PS50110">
    <property type="entry name" value="RESPONSE_REGULATORY"/>
    <property type="match status" value="1"/>
</dbReference>
<dbReference type="PANTHER" id="PTHR44591:SF19">
    <property type="entry name" value="TWO-COMPONENT RESPONSE REGULATOR-RELATED"/>
    <property type="match status" value="1"/>
</dbReference>
<proteinExistence type="predicted"/>
<dbReference type="AlphaFoldDB" id="A0A1L6TE18"/>
<dbReference type="EMBL" id="CP012508">
    <property type="protein sequence ID" value="ALB23678.1"/>
    <property type="molecule type" value="Genomic_DNA"/>
</dbReference>
<dbReference type="InterPro" id="IPR011006">
    <property type="entry name" value="CheY-like_superfamily"/>
</dbReference>
<dbReference type="InterPro" id="IPR036388">
    <property type="entry name" value="WH-like_DNA-bd_sf"/>
</dbReference>
<dbReference type="OrthoDB" id="9802066at2"/>
<dbReference type="Gene3D" id="3.40.50.2300">
    <property type="match status" value="1"/>
</dbReference>
<dbReference type="SMART" id="SM00448">
    <property type="entry name" value="REC"/>
    <property type="match status" value="1"/>
</dbReference>
<dbReference type="Pfam" id="PF00072">
    <property type="entry name" value="Response_reg"/>
    <property type="match status" value="1"/>
</dbReference>
<protein>
    <submittedName>
        <fullName evidence="2">Response regulator</fullName>
    </submittedName>
</protein>
<name>A0A1L6TE18_PISSA</name>